<feature type="non-terminal residue" evidence="9">
    <location>
        <position position="1"/>
    </location>
</feature>
<dbReference type="InterPro" id="IPR001128">
    <property type="entry name" value="Cyt_P450"/>
</dbReference>
<dbReference type="GO" id="GO:0004497">
    <property type="term" value="F:monooxygenase activity"/>
    <property type="evidence" value="ECO:0007669"/>
    <property type="project" value="UniProtKB-KW"/>
</dbReference>
<dbReference type="OrthoDB" id="6692864at2759"/>
<evidence type="ECO:0000256" key="2">
    <source>
        <dbReference type="ARBA" id="ARBA00005179"/>
    </source>
</evidence>
<dbReference type="Proteomes" id="UP000284706">
    <property type="component" value="Unassembled WGS sequence"/>
</dbReference>
<dbReference type="PANTHER" id="PTHR24305">
    <property type="entry name" value="CYTOCHROME P450"/>
    <property type="match status" value="1"/>
</dbReference>
<keyword evidence="6 8" id="KW-0408">Iron</keyword>
<protein>
    <recommendedName>
        <fullName evidence="11">Cytochrome P450</fullName>
    </recommendedName>
</protein>
<dbReference type="InterPro" id="IPR002401">
    <property type="entry name" value="Cyt_P450_E_grp-I"/>
</dbReference>
<dbReference type="PRINTS" id="PR00463">
    <property type="entry name" value="EP450I"/>
</dbReference>
<proteinExistence type="inferred from homology"/>
<comment type="pathway">
    <text evidence="2">Secondary metabolite biosynthesis.</text>
</comment>
<comment type="cofactor">
    <cofactor evidence="1 8">
        <name>heme</name>
        <dbReference type="ChEBI" id="CHEBI:30413"/>
    </cofactor>
</comment>
<name>A0A409WBV0_9AGAR</name>
<dbReference type="InterPro" id="IPR036396">
    <property type="entry name" value="Cyt_P450_sf"/>
</dbReference>
<dbReference type="EMBL" id="NHYE01005213">
    <property type="protein sequence ID" value="PPQ75940.1"/>
    <property type="molecule type" value="Genomic_DNA"/>
</dbReference>
<evidence type="ECO:0000256" key="8">
    <source>
        <dbReference type="PIRSR" id="PIRSR602401-1"/>
    </source>
</evidence>
<keyword evidence="8" id="KW-0349">Heme</keyword>
<accession>A0A409WBV0</accession>
<dbReference type="PRINTS" id="PR00385">
    <property type="entry name" value="P450"/>
</dbReference>
<evidence type="ECO:0008006" key="11">
    <source>
        <dbReference type="Google" id="ProtNLM"/>
    </source>
</evidence>
<dbReference type="GO" id="GO:0005506">
    <property type="term" value="F:iron ion binding"/>
    <property type="evidence" value="ECO:0007669"/>
    <property type="project" value="InterPro"/>
</dbReference>
<keyword evidence="10" id="KW-1185">Reference proteome</keyword>
<comment type="caution">
    <text evidence="9">The sequence shown here is derived from an EMBL/GenBank/DDBJ whole genome shotgun (WGS) entry which is preliminary data.</text>
</comment>
<keyword evidence="7" id="KW-0503">Monooxygenase</keyword>
<organism evidence="9 10">
    <name type="scientific">Gymnopilus dilepis</name>
    <dbReference type="NCBI Taxonomy" id="231916"/>
    <lineage>
        <taxon>Eukaryota</taxon>
        <taxon>Fungi</taxon>
        <taxon>Dikarya</taxon>
        <taxon>Basidiomycota</taxon>
        <taxon>Agaricomycotina</taxon>
        <taxon>Agaricomycetes</taxon>
        <taxon>Agaricomycetidae</taxon>
        <taxon>Agaricales</taxon>
        <taxon>Agaricineae</taxon>
        <taxon>Hymenogastraceae</taxon>
        <taxon>Gymnopilus</taxon>
    </lineage>
</organism>
<evidence type="ECO:0000256" key="6">
    <source>
        <dbReference type="ARBA" id="ARBA00023004"/>
    </source>
</evidence>
<reference evidence="9 10" key="1">
    <citation type="journal article" date="2018" name="Evol. Lett.">
        <title>Horizontal gene cluster transfer increased hallucinogenic mushroom diversity.</title>
        <authorList>
            <person name="Reynolds H.T."/>
            <person name="Vijayakumar V."/>
            <person name="Gluck-Thaler E."/>
            <person name="Korotkin H.B."/>
            <person name="Matheny P.B."/>
            <person name="Slot J.C."/>
        </authorList>
    </citation>
    <scope>NUCLEOTIDE SEQUENCE [LARGE SCALE GENOMIC DNA]</scope>
    <source>
        <strain evidence="9 10">SRW20</strain>
    </source>
</reference>
<dbReference type="PANTHER" id="PTHR24305:SF187">
    <property type="entry name" value="P450, PUTATIVE (EUROFUNG)-RELATED"/>
    <property type="match status" value="1"/>
</dbReference>
<feature type="binding site" description="axial binding residue" evidence="8">
    <location>
        <position position="411"/>
    </location>
    <ligand>
        <name>heme</name>
        <dbReference type="ChEBI" id="CHEBI:30413"/>
    </ligand>
    <ligandPart>
        <name>Fe</name>
        <dbReference type="ChEBI" id="CHEBI:18248"/>
    </ligandPart>
</feature>
<dbReference type="GO" id="GO:0020037">
    <property type="term" value="F:heme binding"/>
    <property type="evidence" value="ECO:0007669"/>
    <property type="project" value="InterPro"/>
</dbReference>
<gene>
    <name evidence="9" type="ORF">CVT26_006346</name>
</gene>
<evidence type="ECO:0000256" key="3">
    <source>
        <dbReference type="ARBA" id="ARBA00010617"/>
    </source>
</evidence>
<dbReference type="Pfam" id="PF00067">
    <property type="entry name" value="p450"/>
    <property type="match status" value="1"/>
</dbReference>
<dbReference type="InterPro" id="IPR050121">
    <property type="entry name" value="Cytochrome_P450_monoxygenase"/>
</dbReference>
<evidence type="ECO:0000313" key="9">
    <source>
        <dbReference type="EMBL" id="PPQ75940.1"/>
    </source>
</evidence>
<sequence>PFILRISKLWSAWVAHQGKTHVYIKELHDRYGPIVRIGPNELSTVEKNLIPQILGNQGMPKGPMWDGRKGFADGKDALISARSTALHAEMRAPWNKAFSSEAIKIYEERLIQRVVELDTRLRKKCSQETAVIDIAKFISCFTYDAMGDVAFAGDSQLMENDDQDDHLETMDMAMYFMSVAQHIPWFGLLFSSLPIVNGLGKQFIKQGIDYSIKRSQMELKHKDVFYFMGEASGGSGFDFNMIIQNSLLAIVAGSDTTASAMSNAIYLLLTHPGEHRKLRQEIDSVFAENEIDLGAPGAVSRSYGEILGSMKYLNSVINETLRLFPSVPTDLQRAPEKGTSSKVLQSEDTTIILPEGNSIIVPPYTLHRDPRYFSPRPEAFIPERWLASPTDEKYTTTRDMYIPFSMGPSNCVGRSFALLEMRYTLAILVRNFDMEFAEPHAYPASWLEGLKDHYTFQKGPLNVKLSLRHRD</sequence>
<dbReference type="SUPFAM" id="SSF48264">
    <property type="entry name" value="Cytochrome P450"/>
    <property type="match status" value="1"/>
</dbReference>
<comment type="similarity">
    <text evidence="3">Belongs to the cytochrome P450 family.</text>
</comment>
<keyword evidence="4 8" id="KW-0479">Metal-binding</keyword>
<dbReference type="STRING" id="231916.A0A409WBV0"/>
<evidence type="ECO:0000313" key="10">
    <source>
        <dbReference type="Proteomes" id="UP000284706"/>
    </source>
</evidence>
<evidence type="ECO:0000256" key="4">
    <source>
        <dbReference type="ARBA" id="ARBA00022723"/>
    </source>
</evidence>
<evidence type="ECO:0000256" key="1">
    <source>
        <dbReference type="ARBA" id="ARBA00001971"/>
    </source>
</evidence>
<evidence type="ECO:0000256" key="7">
    <source>
        <dbReference type="ARBA" id="ARBA00023033"/>
    </source>
</evidence>
<dbReference type="GO" id="GO:0016705">
    <property type="term" value="F:oxidoreductase activity, acting on paired donors, with incorporation or reduction of molecular oxygen"/>
    <property type="evidence" value="ECO:0007669"/>
    <property type="project" value="InterPro"/>
</dbReference>
<dbReference type="Gene3D" id="1.10.630.10">
    <property type="entry name" value="Cytochrome P450"/>
    <property type="match status" value="1"/>
</dbReference>
<keyword evidence="5" id="KW-0560">Oxidoreductase</keyword>
<dbReference type="AlphaFoldDB" id="A0A409WBV0"/>
<dbReference type="InParanoid" id="A0A409WBV0"/>
<evidence type="ECO:0000256" key="5">
    <source>
        <dbReference type="ARBA" id="ARBA00023002"/>
    </source>
</evidence>